<evidence type="ECO:0000259" key="6">
    <source>
        <dbReference type="Pfam" id="PF00520"/>
    </source>
</evidence>
<dbReference type="GO" id="GO:0007283">
    <property type="term" value="P:spermatogenesis"/>
    <property type="evidence" value="ECO:0007669"/>
    <property type="project" value="TreeGrafter"/>
</dbReference>
<dbReference type="InterPro" id="IPR027359">
    <property type="entry name" value="Volt_channel_dom_sf"/>
</dbReference>
<evidence type="ECO:0000313" key="7">
    <source>
        <dbReference type="EMBL" id="KAF6023135.1"/>
    </source>
</evidence>
<dbReference type="GO" id="GO:0030317">
    <property type="term" value="P:flagellated sperm motility"/>
    <property type="evidence" value="ECO:0007669"/>
    <property type="project" value="InterPro"/>
</dbReference>
<feature type="transmembrane region" description="Helical" evidence="5">
    <location>
        <begin position="91"/>
        <end position="118"/>
    </location>
</feature>
<evidence type="ECO:0000256" key="4">
    <source>
        <dbReference type="ARBA" id="ARBA00023136"/>
    </source>
</evidence>
<dbReference type="Pfam" id="PF00520">
    <property type="entry name" value="Ion_trans"/>
    <property type="match status" value="1"/>
</dbReference>
<keyword evidence="4 5" id="KW-0472">Membrane</keyword>
<feature type="domain" description="Ion transport" evidence="6">
    <location>
        <begin position="25"/>
        <end position="156"/>
    </location>
</feature>
<gene>
    <name evidence="7" type="ORF">EB796_018557</name>
</gene>
<dbReference type="GO" id="GO:0060296">
    <property type="term" value="P:regulation of cilium beat frequency involved in ciliary motility"/>
    <property type="evidence" value="ECO:0007669"/>
    <property type="project" value="TreeGrafter"/>
</dbReference>
<dbReference type="OrthoDB" id="6282829at2759"/>
<feature type="transmembrane region" description="Helical" evidence="5">
    <location>
        <begin position="20"/>
        <end position="44"/>
    </location>
</feature>
<name>A0A7J7JAS3_BUGNE</name>
<dbReference type="GO" id="GO:0036128">
    <property type="term" value="C:CatSper complex"/>
    <property type="evidence" value="ECO:0007669"/>
    <property type="project" value="InterPro"/>
</dbReference>
<dbReference type="Proteomes" id="UP000593567">
    <property type="component" value="Unassembled WGS sequence"/>
</dbReference>
<keyword evidence="8" id="KW-1185">Reference proteome</keyword>
<evidence type="ECO:0000313" key="8">
    <source>
        <dbReference type="Proteomes" id="UP000593567"/>
    </source>
</evidence>
<protein>
    <submittedName>
        <fullName evidence="7">Sf3b2</fullName>
    </submittedName>
</protein>
<evidence type="ECO:0000256" key="1">
    <source>
        <dbReference type="ARBA" id="ARBA00004141"/>
    </source>
</evidence>
<dbReference type="PANTHER" id="PTHR47193:SF1">
    <property type="entry name" value="CATION CHANNEL SPERM-ASSOCIATED PROTEIN 1"/>
    <property type="match status" value="1"/>
</dbReference>
<proteinExistence type="predicted"/>
<feature type="transmembrane region" description="Helical" evidence="5">
    <location>
        <begin position="56"/>
        <end position="79"/>
    </location>
</feature>
<sequence>MADTIRKVKNEASFRSCMSIFVHSRTFTTFIFAIIIINTALLVLQTFESVAVRADWYFSVIDSVFLGIYILELVLKLYVLRRDYFRDNWNVLDFIIVIVNILDYILPLLFSTLASGKLVAFDILRMFKIFKAIRALRVLRAISLFVAVLVDNFQLTLYAAYGDPKDKTVKIEEDDTLYDLVNSGDDDSLFEGDNSKKKMPIEEAYPTANEWEKTTLKRFFQILPAIEYNMYVYQQQQTTLNLIVDLCAEIDKITIWIKN</sequence>
<evidence type="ECO:0000256" key="3">
    <source>
        <dbReference type="ARBA" id="ARBA00022989"/>
    </source>
</evidence>
<dbReference type="GO" id="GO:0005227">
    <property type="term" value="F:calcium-activated cation channel activity"/>
    <property type="evidence" value="ECO:0007669"/>
    <property type="project" value="InterPro"/>
</dbReference>
<comment type="caution">
    <text evidence="7">The sequence shown here is derived from an EMBL/GenBank/DDBJ whole genome shotgun (WGS) entry which is preliminary data.</text>
</comment>
<dbReference type="PANTHER" id="PTHR47193">
    <property type="entry name" value="CATION CHANNEL SPERM-ASSOCIATED PROTEIN 1"/>
    <property type="match status" value="1"/>
</dbReference>
<dbReference type="InterPro" id="IPR028746">
    <property type="entry name" value="CatSper1"/>
</dbReference>
<dbReference type="SUPFAM" id="SSF81324">
    <property type="entry name" value="Voltage-gated potassium channels"/>
    <property type="match status" value="1"/>
</dbReference>
<evidence type="ECO:0000256" key="2">
    <source>
        <dbReference type="ARBA" id="ARBA00022692"/>
    </source>
</evidence>
<accession>A0A7J7JAS3</accession>
<dbReference type="AlphaFoldDB" id="A0A7J7JAS3"/>
<keyword evidence="3 5" id="KW-1133">Transmembrane helix</keyword>
<dbReference type="GO" id="GO:0005245">
    <property type="term" value="F:voltage-gated calcium channel activity"/>
    <property type="evidence" value="ECO:0007669"/>
    <property type="project" value="TreeGrafter"/>
</dbReference>
<keyword evidence="2 5" id="KW-0812">Transmembrane</keyword>
<dbReference type="InterPro" id="IPR005821">
    <property type="entry name" value="Ion_trans_dom"/>
</dbReference>
<dbReference type="EMBL" id="VXIV02002758">
    <property type="protein sequence ID" value="KAF6023135.1"/>
    <property type="molecule type" value="Genomic_DNA"/>
</dbReference>
<organism evidence="7 8">
    <name type="scientific">Bugula neritina</name>
    <name type="common">Brown bryozoan</name>
    <name type="synonym">Sertularia neritina</name>
    <dbReference type="NCBI Taxonomy" id="10212"/>
    <lineage>
        <taxon>Eukaryota</taxon>
        <taxon>Metazoa</taxon>
        <taxon>Spiralia</taxon>
        <taxon>Lophotrochozoa</taxon>
        <taxon>Bryozoa</taxon>
        <taxon>Gymnolaemata</taxon>
        <taxon>Cheilostomatida</taxon>
        <taxon>Flustrina</taxon>
        <taxon>Buguloidea</taxon>
        <taxon>Bugulidae</taxon>
        <taxon>Bugula</taxon>
    </lineage>
</organism>
<evidence type="ECO:0000256" key="5">
    <source>
        <dbReference type="SAM" id="Phobius"/>
    </source>
</evidence>
<dbReference type="Gene3D" id="1.20.120.350">
    <property type="entry name" value="Voltage-gated potassium channels. Chain C"/>
    <property type="match status" value="1"/>
</dbReference>
<reference evidence="7" key="1">
    <citation type="submission" date="2020-06" db="EMBL/GenBank/DDBJ databases">
        <title>Draft genome of Bugula neritina, a colonial animal packing powerful symbionts and potential medicines.</title>
        <authorList>
            <person name="Rayko M."/>
        </authorList>
    </citation>
    <scope>NUCLEOTIDE SEQUENCE [LARGE SCALE GENOMIC DNA]</scope>
    <source>
        <strain evidence="7">Kwan_BN1</strain>
    </source>
</reference>
<comment type="subcellular location">
    <subcellularLocation>
        <location evidence="1">Membrane</location>
        <topology evidence="1">Multi-pass membrane protein</topology>
    </subcellularLocation>
</comment>